<reference evidence="2" key="1">
    <citation type="submission" date="2020-05" db="EMBL/GenBank/DDBJ databases">
        <title>Complete genome sequence of Bradyrhizobium diazoefficiens XF8 isolated from soybean nodule.</title>
        <authorList>
            <person name="Noda R."/>
            <person name="Kakizaki K."/>
            <person name="Minamisawa K."/>
        </authorList>
    </citation>
    <scope>NUCLEOTIDE SEQUENCE</scope>
    <source>
        <strain evidence="2">XF8</strain>
    </source>
</reference>
<dbReference type="SUPFAM" id="SSF52540">
    <property type="entry name" value="P-loop containing nucleoside triphosphate hydrolases"/>
    <property type="match status" value="1"/>
</dbReference>
<dbReference type="RefSeq" id="WP_304489187.1">
    <property type="nucleotide sequence ID" value="NZ_CP124749.1"/>
</dbReference>
<evidence type="ECO:0000313" key="2">
    <source>
        <dbReference type="EMBL" id="BCE75562.1"/>
    </source>
</evidence>
<name>A0A810BFZ5_9BRAD</name>
<proteinExistence type="predicted"/>
<accession>A0A810BFZ5</accession>
<dbReference type="Pfam" id="PF13481">
    <property type="entry name" value="AAA_25"/>
    <property type="match status" value="1"/>
</dbReference>
<evidence type="ECO:0000256" key="1">
    <source>
        <dbReference type="SAM" id="MobiDB-lite"/>
    </source>
</evidence>
<dbReference type="EMBL" id="AP023097">
    <property type="protein sequence ID" value="BCE75562.1"/>
    <property type="molecule type" value="Genomic_DNA"/>
</dbReference>
<dbReference type="InterPro" id="IPR027417">
    <property type="entry name" value="P-loop_NTPase"/>
</dbReference>
<dbReference type="AlphaFoldDB" id="A0A810BFZ5"/>
<sequence length="393" mass="42619">MKVDINDTQRTEGTEAVRARHDRAKPYKPQTNGTAHQHRPKARFDLVHIADIAADDEPLWLIEDMIPAGPSLVVIFGKPKSGKTFLTADLFLHVAKGKEYCGCQVRQGAVVYVTSEGIRGFKRRMIAMREHLSVDRSMPFFTVHVMPKLGVACGDAETLIAAIRSAIPSDTPIAAVVIDTLARAMAGQNDADTAAMGIFVENCDTIARALGCCVAAVHHSPRGDDTRSRGSVVLEGAADAIISVVKEDASGISTAKVDRLKDGEEGTSWRFRVTADRNKEGVFRPLCETIGTVARQGETETSRNKKLTGSQQRFMDVLGEAIDDHGAPVKGSTVIPAGIKAVGREQLRKCLFDAGFLDREKPDAARSTFSRSINDLAGKHVIGATDQHIWLPR</sequence>
<evidence type="ECO:0008006" key="3">
    <source>
        <dbReference type="Google" id="ProtNLM"/>
    </source>
</evidence>
<feature type="region of interest" description="Disordered" evidence="1">
    <location>
        <begin position="1"/>
        <end position="38"/>
    </location>
</feature>
<dbReference type="Gene3D" id="3.40.50.300">
    <property type="entry name" value="P-loop containing nucleotide triphosphate hydrolases"/>
    <property type="match status" value="1"/>
</dbReference>
<gene>
    <name evidence="2" type="ORF">XF8B_56730</name>
</gene>
<feature type="compositionally biased region" description="Basic and acidic residues" evidence="1">
    <location>
        <begin position="1"/>
        <end position="19"/>
    </location>
</feature>
<organism evidence="2">
    <name type="scientific">Bradyrhizobium diazoefficiens</name>
    <dbReference type="NCBI Taxonomy" id="1355477"/>
    <lineage>
        <taxon>Bacteria</taxon>
        <taxon>Pseudomonadati</taxon>
        <taxon>Pseudomonadota</taxon>
        <taxon>Alphaproteobacteria</taxon>
        <taxon>Hyphomicrobiales</taxon>
        <taxon>Nitrobacteraceae</taxon>
        <taxon>Bradyrhizobium</taxon>
    </lineage>
</organism>
<protein>
    <recommendedName>
        <fullName evidence="3">AAA+ ATPase domain-containing protein</fullName>
    </recommendedName>
</protein>